<feature type="region of interest" description="Disordered" evidence="1">
    <location>
        <begin position="1"/>
        <end position="46"/>
    </location>
</feature>
<evidence type="ECO:0000313" key="2">
    <source>
        <dbReference type="EMBL" id="KAF1767401.1"/>
    </source>
</evidence>
<dbReference type="RefSeq" id="XP_053590327.1">
    <property type="nucleotide sequence ID" value="XM_053726133.1"/>
</dbReference>
<dbReference type="AlphaFoldDB" id="A0A6A5HJW3"/>
<organism evidence="2 3">
    <name type="scientific">Caenorhabditis remanei</name>
    <name type="common">Caenorhabditis vulgaris</name>
    <dbReference type="NCBI Taxonomy" id="31234"/>
    <lineage>
        <taxon>Eukaryota</taxon>
        <taxon>Metazoa</taxon>
        <taxon>Ecdysozoa</taxon>
        <taxon>Nematoda</taxon>
        <taxon>Chromadorea</taxon>
        <taxon>Rhabditida</taxon>
        <taxon>Rhabditina</taxon>
        <taxon>Rhabditomorpha</taxon>
        <taxon>Rhabditoidea</taxon>
        <taxon>Rhabditidae</taxon>
        <taxon>Peloderinae</taxon>
        <taxon>Caenorhabditis</taxon>
    </lineage>
</organism>
<evidence type="ECO:0000256" key="1">
    <source>
        <dbReference type="SAM" id="MobiDB-lite"/>
    </source>
</evidence>
<gene>
    <name evidence="2" type="ORF">GCK72_007360</name>
</gene>
<comment type="caution">
    <text evidence="2">The sequence shown here is derived from an EMBL/GenBank/DDBJ whole genome shotgun (WGS) entry which is preliminary data.</text>
</comment>
<dbReference type="Proteomes" id="UP000483820">
    <property type="component" value="Chromosome II"/>
</dbReference>
<dbReference type="CTD" id="78774351"/>
<feature type="compositionally biased region" description="Polar residues" evidence="1">
    <location>
        <begin position="17"/>
        <end position="46"/>
    </location>
</feature>
<evidence type="ECO:0000313" key="3">
    <source>
        <dbReference type="Proteomes" id="UP000483820"/>
    </source>
</evidence>
<name>A0A6A5HJW3_CAERE</name>
<dbReference type="EMBL" id="WUAV01000002">
    <property type="protein sequence ID" value="KAF1767401.1"/>
    <property type="molecule type" value="Genomic_DNA"/>
</dbReference>
<protein>
    <submittedName>
        <fullName evidence="2">Uncharacterized protein</fullName>
    </submittedName>
</protein>
<dbReference type="GeneID" id="78774351"/>
<accession>A0A6A5HJW3</accession>
<proteinExistence type="predicted"/>
<dbReference type="KEGG" id="crq:GCK72_007360"/>
<sequence>MPSKDQMTTRFKKESSRTPTTTLKSVPETNNLLGTQVTPDSDQGIRNQCSFPERWINKTDQNSKEEAGRQMEVCESHRKEQLTPDTVHLQTNSGESAVFSYRNFRDLAGEPYPVEFESEGWPKMRCYHVVSIGSPEVRTHTWLLLQDVNCPDIRYLTKVNVQNWRRFLTVDDKDNDGN</sequence>
<reference evidence="2 3" key="1">
    <citation type="submission" date="2019-12" db="EMBL/GenBank/DDBJ databases">
        <title>Chromosome-level assembly of the Caenorhabditis remanei genome.</title>
        <authorList>
            <person name="Teterina A.A."/>
            <person name="Willis J.H."/>
            <person name="Phillips P.C."/>
        </authorList>
    </citation>
    <scope>NUCLEOTIDE SEQUENCE [LARGE SCALE GENOMIC DNA]</scope>
    <source>
        <strain evidence="2 3">PX506</strain>
        <tissue evidence="2">Whole organism</tissue>
    </source>
</reference>